<dbReference type="Pfam" id="PF02599">
    <property type="entry name" value="CsrA"/>
    <property type="match status" value="1"/>
</dbReference>
<keyword evidence="2 5" id="KW-0678">Repressor</keyword>
<dbReference type="STRING" id="1245910.OY14_00890"/>
<reference evidence="6 7" key="1">
    <citation type="journal article" date="2015" name="Genome Announc.">
        <title>Genome Sequence of Borrelia chilensis VA1, a South American Member of the Lyme Borreliosis Group.</title>
        <authorList>
            <person name="Huang W."/>
            <person name="Ojaimi C."/>
            <person name="Fallon J.T."/>
            <person name="Travisany D."/>
            <person name="Maass A."/>
            <person name="Ivanova L."/>
            <person name="Tomova A."/>
            <person name="Gonzalez-Acuna D."/>
            <person name="Godfrey H.P."/>
            <person name="Cabello F.C."/>
        </authorList>
    </citation>
    <scope>NUCLEOTIDE SEQUENCE [LARGE SCALE GENOMIC DNA]</scope>
    <source>
        <strain evidence="6 7">VA1</strain>
    </source>
</reference>
<dbReference type="SUPFAM" id="SSF117130">
    <property type="entry name" value="CsrA-like"/>
    <property type="match status" value="1"/>
</dbReference>
<dbReference type="GO" id="GO:0045947">
    <property type="term" value="P:negative regulation of translational initiation"/>
    <property type="evidence" value="ECO:0007669"/>
    <property type="project" value="UniProtKB-UniRule"/>
</dbReference>
<dbReference type="HOGENOM" id="CLU_164837_0_2_12"/>
<dbReference type="InterPro" id="IPR036107">
    <property type="entry name" value="CsrA_sf"/>
</dbReference>
<dbReference type="PANTHER" id="PTHR34984">
    <property type="entry name" value="CARBON STORAGE REGULATOR"/>
    <property type="match status" value="1"/>
</dbReference>
<keyword evidence="1 5" id="KW-0963">Cytoplasm</keyword>
<keyword evidence="7" id="KW-1185">Reference proteome</keyword>
<accession>A0A0A7V1D4</accession>
<dbReference type="GO" id="GO:0005829">
    <property type="term" value="C:cytosol"/>
    <property type="evidence" value="ECO:0007669"/>
    <property type="project" value="TreeGrafter"/>
</dbReference>
<protein>
    <recommendedName>
        <fullName evidence="5">Translational regulator CsrA</fullName>
    </recommendedName>
</protein>
<dbReference type="EMBL" id="CP009910">
    <property type="protein sequence ID" value="AJA90017.1"/>
    <property type="molecule type" value="Genomic_DNA"/>
</dbReference>
<dbReference type="KEGG" id="bchi:OY14_00890"/>
<dbReference type="AlphaFoldDB" id="A0A0A7V1D4"/>
<evidence type="ECO:0000256" key="4">
    <source>
        <dbReference type="ARBA" id="ARBA00022884"/>
    </source>
</evidence>
<gene>
    <name evidence="5" type="primary">csrA</name>
    <name evidence="6" type="ORF">OY14_00890</name>
</gene>
<dbReference type="NCBIfam" id="TIGR00202">
    <property type="entry name" value="csrA"/>
    <property type="match status" value="1"/>
</dbReference>
<proteinExistence type="inferred from homology"/>
<keyword evidence="5" id="KW-1005">Bacterial flagellum biogenesis</keyword>
<comment type="subcellular location">
    <subcellularLocation>
        <location evidence="5">Cytoplasm</location>
    </subcellularLocation>
</comment>
<dbReference type="Proteomes" id="UP000030940">
    <property type="component" value="Chromosome"/>
</dbReference>
<dbReference type="FunFam" id="2.60.40.4380:FF:000002">
    <property type="entry name" value="Translational regulator CsrA"/>
    <property type="match status" value="1"/>
</dbReference>
<dbReference type="GO" id="GO:1902208">
    <property type="term" value="P:regulation of bacterial-type flagellum assembly"/>
    <property type="evidence" value="ECO:0007669"/>
    <property type="project" value="UniProtKB-UniRule"/>
</dbReference>
<dbReference type="PANTHER" id="PTHR34984:SF1">
    <property type="entry name" value="CARBON STORAGE REGULATOR"/>
    <property type="match status" value="1"/>
</dbReference>
<evidence type="ECO:0000256" key="3">
    <source>
        <dbReference type="ARBA" id="ARBA00022845"/>
    </source>
</evidence>
<comment type="function">
    <text evidence="5">A translational regulator that binds mRNA to regulate translation initiation and/or mRNA stability. Usually binds in the 5'-UTR at or near the Shine-Dalgarno sequence preventing ribosome-binding, thus repressing translation. Its main target seems to be the major flagellin gene, while its function is anatagonized by FliW.</text>
</comment>
<name>A0A0A7V1D4_9SPIR</name>
<comment type="similarity">
    <text evidence="5">Belongs to the CsrA/RsmA family.</text>
</comment>
<evidence type="ECO:0000313" key="7">
    <source>
        <dbReference type="Proteomes" id="UP000030940"/>
    </source>
</evidence>
<evidence type="ECO:0000256" key="1">
    <source>
        <dbReference type="ARBA" id="ARBA00022490"/>
    </source>
</evidence>
<dbReference type="GO" id="GO:0006109">
    <property type="term" value="P:regulation of carbohydrate metabolic process"/>
    <property type="evidence" value="ECO:0007669"/>
    <property type="project" value="InterPro"/>
</dbReference>
<keyword evidence="3 5" id="KW-0810">Translation regulation</keyword>
<evidence type="ECO:0000256" key="5">
    <source>
        <dbReference type="HAMAP-Rule" id="MF_00167"/>
    </source>
</evidence>
<sequence length="81" mass="9640">MLVLSRKVNESIKINSNIEVLILEIKKDTVKIAIKAPENIKIFRSEIYEFIIEENKKSILKDKYNISKIKNLFNHYFKNEN</sequence>
<organism evidence="6 7">
    <name type="scientific">Borreliella chilensis</name>
    <dbReference type="NCBI Taxonomy" id="1245910"/>
    <lineage>
        <taxon>Bacteria</taxon>
        <taxon>Pseudomonadati</taxon>
        <taxon>Spirochaetota</taxon>
        <taxon>Spirochaetia</taxon>
        <taxon>Spirochaetales</taxon>
        <taxon>Borreliaceae</taxon>
        <taxon>Borreliella</taxon>
    </lineage>
</organism>
<dbReference type="GO" id="GO:0006402">
    <property type="term" value="P:mRNA catabolic process"/>
    <property type="evidence" value="ECO:0007669"/>
    <property type="project" value="InterPro"/>
</dbReference>
<comment type="subunit">
    <text evidence="5">Homodimer; the beta-strands of each monomer intercalate to form a hydrophobic core, while the alpha-helices form wings that extend away from the core.</text>
</comment>
<evidence type="ECO:0000313" key="6">
    <source>
        <dbReference type="EMBL" id="AJA90017.1"/>
    </source>
</evidence>
<dbReference type="GO" id="GO:0044781">
    <property type="term" value="P:bacterial-type flagellum organization"/>
    <property type="evidence" value="ECO:0007669"/>
    <property type="project" value="UniProtKB-KW"/>
</dbReference>
<dbReference type="HAMAP" id="MF_00167">
    <property type="entry name" value="CsrA"/>
    <property type="match status" value="1"/>
</dbReference>
<dbReference type="NCBIfam" id="NF002469">
    <property type="entry name" value="PRK01712.1"/>
    <property type="match status" value="1"/>
</dbReference>
<dbReference type="InterPro" id="IPR003751">
    <property type="entry name" value="CsrA"/>
</dbReference>
<dbReference type="GO" id="GO:0048027">
    <property type="term" value="F:mRNA 5'-UTR binding"/>
    <property type="evidence" value="ECO:0007669"/>
    <property type="project" value="UniProtKB-UniRule"/>
</dbReference>
<dbReference type="Gene3D" id="2.60.40.4380">
    <property type="entry name" value="Translational regulator CsrA"/>
    <property type="match status" value="1"/>
</dbReference>
<keyword evidence="4 5" id="KW-0694">RNA-binding</keyword>
<evidence type="ECO:0000256" key="2">
    <source>
        <dbReference type="ARBA" id="ARBA00022491"/>
    </source>
</evidence>